<comment type="subcellular location">
    <subcellularLocation>
        <location evidence="1">Membrane</location>
        <topology evidence="1">Multi-pass membrane protein</topology>
    </subcellularLocation>
</comment>
<evidence type="ECO:0000256" key="4">
    <source>
        <dbReference type="ARBA" id="ARBA00022989"/>
    </source>
</evidence>
<feature type="domain" description="Palmitoyltransferase DHHC" evidence="8">
    <location>
        <begin position="119"/>
        <end position="257"/>
    </location>
</feature>
<gene>
    <name evidence="9" type="ORF">QR680_004998</name>
</gene>
<comment type="domain">
    <text evidence="7">The DHHC domain is required for palmitoyltransferase activity.</text>
</comment>
<feature type="transmembrane region" description="Helical" evidence="7">
    <location>
        <begin position="166"/>
        <end position="185"/>
    </location>
</feature>
<comment type="caution">
    <text evidence="9">The sequence shown here is derived from an EMBL/GenBank/DDBJ whole genome shotgun (WGS) entry which is preliminary data.</text>
</comment>
<name>A0AA39HSP1_9BILA</name>
<evidence type="ECO:0000256" key="1">
    <source>
        <dbReference type="ARBA" id="ARBA00004141"/>
    </source>
</evidence>
<dbReference type="GO" id="GO:0019706">
    <property type="term" value="F:protein-cysteine S-palmitoyltransferase activity"/>
    <property type="evidence" value="ECO:0007669"/>
    <property type="project" value="UniProtKB-EC"/>
</dbReference>
<feature type="transmembrane region" description="Helical" evidence="7">
    <location>
        <begin position="43"/>
        <end position="67"/>
    </location>
</feature>
<comment type="catalytic activity">
    <reaction evidence="7">
        <text>L-cysteinyl-[protein] + hexadecanoyl-CoA = S-hexadecanoyl-L-cysteinyl-[protein] + CoA</text>
        <dbReference type="Rhea" id="RHEA:36683"/>
        <dbReference type="Rhea" id="RHEA-COMP:10131"/>
        <dbReference type="Rhea" id="RHEA-COMP:11032"/>
        <dbReference type="ChEBI" id="CHEBI:29950"/>
        <dbReference type="ChEBI" id="CHEBI:57287"/>
        <dbReference type="ChEBI" id="CHEBI:57379"/>
        <dbReference type="ChEBI" id="CHEBI:74151"/>
        <dbReference type="EC" id="2.3.1.225"/>
    </reaction>
</comment>
<dbReference type="InterPro" id="IPR001594">
    <property type="entry name" value="Palmitoyltrfase_DHHC"/>
</dbReference>
<dbReference type="Proteomes" id="UP001175271">
    <property type="component" value="Unassembled WGS sequence"/>
</dbReference>
<feature type="transmembrane region" description="Helical" evidence="7">
    <location>
        <begin position="205"/>
        <end position="224"/>
    </location>
</feature>
<dbReference type="PANTHER" id="PTHR12246">
    <property type="entry name" value="PALMITOYLTRANSFERASE ZDHHC16"/>
    <property type="match status" value="1"/>
</dbReference>
<evidence type="ECO:0000313" key="10">
    <source>
        <dbReference type="Proteomes" id="UP001175271"/>
    </source>
</evidence>
<feature type="transmembrane region" description="Helical" evidence="7">
    <location>
        <begin position="79"/>
        <end position="100"/>
    </location>
</feature>
<keyword evidence="3 7" id="KW-0812">Transmembrane</keyword>
<keyword evidence="10" id="KW-1185">Reference proteome</keyword>
<reference evidence="9" key="1">
    <citation type="submission" date="2023-06" db="EMBL/GenBank/DDBJ databases">
        <title>Genomic analysis of the entomopathogenic nematode Steinernema hermaphroditum.</title>
        <authorList>
            <person name="Schwarz E.M."/>
            <person name="Heppert J.K."/>
            <person name="Baniya A."/>
            <person name="Schwartz H.T."/>
            <person name="Tan C.-H."/>
            <person name="Antoshechkin I."/>
            <person name="Sternberg P.W."/>
            <person name="Goodrich-Blair H."/>
            <person name="Dillman A.R."/>
        </authorList>
    </citation>
    <scope>NUCLEOTIDE SEQUENCE</scope>
    <source>
        <strain evidence="9">PS9179</strain>
        <tissue evidence="9">Whole animal</tissue>
    </source>
</reference>
<keyword evidence="2 7" id="KW-0808">Transferase</keyword>
<dbReference type="PROSITE" id="PS50216">
    <property type="entry name" value="DHHC"/>
    <property type="match status" value="1"/>
</dbReference>
<keyword evidence="4 7" id="KW-1133">Transmembrane helix</keyword>
<evidence type="ECO:0000256" key="3">
    <source>
        <dbReference type="ARBA" id="ARBA00022692"/>
    </source>
</evidence>
<evidence type="ECO:0000259" key="8">
    <source>
        <dbReference type="Pfam" id="PF01529"/>
    </source>
</evidence>
<dbReference type="Pfam" id="PF01529">
    <property type="entry name" value="DHHC"/>
    <property type="match status" value="1"/>
</dbReference>
<evidence type="ECO:0000256" key="5">
    <source>
        <dbReference type="ARBA" id="ARBA00023136"/>
    </source>
</evidence>
<sequence length="325" mass="36993">MASRDGILRAEDDCSVAVERYMRRLRSCSPTFYYIGRFLFRRVFAIVALKIFFLALFVEVFFFVYLVALPFETLYKPIWLIYAFHVFGFYLFACTVLYFFMSSLTSPGHPLKDTTDLPLCRVCENHKPPRAHHCSVCGVCVLKMDHHCVWLNQCIGARNHRYFVQFLGYLSFGMLFLLTAAHNTFYRNISSPDAESYCGAGLDDFLGGVLCGGGGVIVVTLTFFNFMLTIVCIVLVGGFFLWNCALVSVGTTYIECLQRVIMGGSTFADLPPIKNVAHNWKIFLGLDGQRSFWRHILLPSFHVSELYVEEATPLATVQLKEVYVH</sequence>
<comment type="similarity">
    <text evidence="7">Belongs to the DHHC palmitoyltransferase family.</text>
</comment>
<evidence type="ECO:0000256" key="7">
    <source>
        <dbReference type="RuleBase" id="RU079119"/>
    </source>
</evidence>
<keyword evidence="5 7" id="KW-0472">Membrane</keyword>
<feature type="transmembrane region" description="Helical" evidence="7">
    <location>
        <begin position="231"/>
        <end position="254"/>
    </location>
</feature>
<evidence type="ECO:0000256" key="6">
    <source>
        <dbReference type="ARBA" id="ARBA00023315"/>
    </source>
</evidence>
<evidence type="ECO:0000256" key="2">
    <source>
        <dbReference type="ARBA" id="ARBA00022679"/>
    </source>
</evidence>
<dbReference type="EMBL" id="JAUCMV010000003">
    <property type="protein sequence ID" value="KAK0410188.1"/>
    <property type="molecule type" value="Genomic_DNA"/>
</dbReference>
<dbReference type="AlphaFoldDB" id="A0AA39HSP1"/>
<keyword evidence="6 7" id="KW-0012">Acyltransferase</keyword>
<dbReference type="InterPro" id="IPR039859">
    <property type="entry name" value="PFA4/ZDH16/20/ERF2-like"/>
</dbReference>
<evidence type="ECO:0000313" key="9">
    <source>
        <dbReference type="EMBL" id="KAK0410188.1"/>
    </source>
</evidence>
<accession>A0AA39HSP1</accession>
<organism evidence="9 10">
    <name type="scientific">Steinernema hermaphroditum</name>
    <dbReference type="NCBI Taxonomy" id="289476"/>
    <lineage>
        <taxon>Eukaryota</taxon>
        <taxon>Metazoa</taxon>
        <taxon>Ecdysozoa</taxon>
        <taxon>Nematoda</taxon>
        <taxon>Chromadorea</taxon>
        <taxon>Rhabditida</taxon>
        <taxon>Tylenchina</taxon>
        <taxon>Panagrolaimomorpha</taxon>
        <taxon>Strongyloidoidea</taxon>
        <taxon>Steinernematidae</taxon>
        <taxon>Steinernema</taxon>
    </lineage>
</organism>
<dbReference type="EC" id="2.3.1.225" evidence="7"/>
<proteinExistence type="inferred from homology"/>
<protein>
    <recommendedName>
        <fullName evidence="7">Palmitoyltransferase</fullName>
        <ecNumber evidence="7">2.3.1.225</ecNumber>
    </recommendedName>
</protein>
<dbReference type="GO" id="GO:0016020">
    <property type="term" value="C:membrane"/>
    <property type="evidence" value="ECO:0007669"/>
    <property type="project" value="UniProtKB-SubCell"/>
</dbReference>